<evidence type="ECO:0008006" key="4">
    <source>
        <dbReference type="Google" id="ProtNLM"/>
    </source>
</evidence>
<sequence length="177" mass="19765">MRRTTLSDPVPGTAAGGAPRASRPRVPVDVDAWFGVYGWFPGRNAAEQASAFVAEAVEESRKRGFPVVPFPAATDFLTEHVGLRVTHDVQRDDYIDFTAVPVWGHLFEDMAELSSRLGVRLFPVGWDSTDGEVFVIDEGGRFFCMHHTGDYYMGTDKHEAMIALYRSPMQDAEDFYV</sequence>
<protein>
    <recommendedName>
        <fullName evidence="4">SUKH-3 domain containing protein</fullName>
    </recommendedName>
</protein>
<dbReference type="EMBL" id="CP029194">
    <property type="protein sequence ID" value="QES19210.1"/>
    <property type="molecule type" value="Genomic_DNA"/>
</dbReference>
<accession>A0A5P2ANS8</accession>
<gene>
    <name evidence="2" type="ORF">DEJ46_09025</name>
</gene>
<evidence type="ECO:0000313" key="2">
    <source>
        <dbReference type="EMBL" id="QES19210.1"/>
    </source>
</evidence>
<evidence type="ECO:0000313" key="3">
    <source>
        <dbReference type="Proteomes" id="UP000324106"/>
    </source>
</evidence>
<reference evidence="2 3" key="1">
    <citation type="submission" date="2018-05" db="EMBL/GenBank/DDBJ databases">
        <title>Streptomyces venezuelae.</title>
        <authorList>
            <person name="Kim W."/>
            <person name="Lee N."/>
            <person name="Cho B.-K."/>
        </authorList>
    </citation>
    <scope>NUCLEOTIDE SEQUENCE [LARGE SCALE GENOMIC DNA]</scope>
    <source>
        <strain evidence="2 3">ATCC 15068</strain>
    </source>
</reference>
<evidence type="ECO:0000256" key="1">
    <source>
        <dbReference type="SAM" id="MobiDB-lite"/>
    </source>
</evidence>
<name>A0A5P2ANS8_STRVZ</name>
<dbReference type="OrthoDB" id="4192350at2"/>
<feature type="region of interest" description="Disordered" evidence="1">
    <location>
        <begin position="1"/>
        <end position="24"/>
    </location>
</feature>
<proteinExistence type="predicted"/>
<dbReference type="InterPro" id="IPR025850">
    <property type="entry name" value="SUKH-3"/>
</dbReference>
<dbReference type="AlphaFoldDB" id="A0A5P2ANS8"/>
<dbReference type="Proteomes" id="UP000324106">
    <property type="component" value="Chromosome"/>
</dbReference>
<dbReference type="Pfam" id="PF14433">
    <property type="entry name" value="SUKH-3"/>
    <property type="match status" value="1"/>
</dbReference>
<feature type="compositionally biased region" description="Low complexity" evidence="1">
    <location>
        <begin position="8"/>
        <end position="24"/>
    </location>
</feature>
<organism evidence="2 3">
    <name type="scientific">Streptomyces venezuelae</name>
    <dbReference type="NCBI Taxonomy" id="54571"/>
    <lineage>
        <taxon>Bacteria</taxon>
        <taxon>Bacillati</taxon>
        <taxon>Actinomycetota</taxon>
        <taxon>Actinomycetes</taxon>
        <taxon>Kitasatosporales</taxon>
        <taxon>Streptomycetaceae</taxon>
        <taxon>Streptomyces</taxon>
    </lineage>
</organism>